<comment type="caution">
    <text evidence="2">The sequence shown here is derived from an EMBL/GenBank/DDBJ whole genome shotgun (WGS) entry which is preliminary data.</text>
</comment>
<evidence type="ECO:0000313" key="2">
    <source>
        <dbReference type="EMBL" id="TFH82470.1"/>
    </source>
</evidence>
<evidence type="ECO:0000259" key="1">
    <source>
        <dbReference type="PROSITE" id="PS51782"/>
    </source>
</evidence>
<protein>
    <recommendedName>
        <fullName evidence="1">LysM domain-containing protein</fullName>
    </recommendedName>
</protein>
<sequence>MQITVKDRQSLADIAVQYLGGVEGIFALAERNGISITAKLEDGQTLDWELADTVDATVQKTYAAQGIEPATDIPQKEMEALLTATKKYFAGCIIPRPPRRELTIVDEVTAAKGWTLSGIGSQFDSGTYAQTEREDGIVVNRAKKVIKQLSEGKEVTSESGQTLARIFGNQFDDTFA</sequence>
<keyword evidence="3" id="KW-1185">Reference proteome</keyword>
<accession>A0A4Y8VPQ2</accession>
<feature type="domain" description="LysM" evidence="1">
    <location>
        <begin position="1"/>
        <end position="48"/>
    </location>
</feature>
<dbReference type="AlphaFoldDB" id="A0A4Y8VPQ2"/>
<name>A0A4Y8VPQ2_9BACT</name>
<dbReference type="Proteomes" id="UP000297872">
    <property type="component" value="Unassembled WGS sequence"/>
</dbReference>
<proteinExistence type="predicted"/>
<dbReference type="RefSeq" id="WP_134843236.1">
    <property type="nucleotide sequence ID" value="NZ_SGVY01000013.1"/>
</dbReference>
<gene>
    <name evidence="2" type="ORF">EXN75_06695</name>
</gene>
<dbReference type="InterPro" id="IPR018392">
    <property type="entry name" value="LysM"/>
</dbReference>
<dbReference type="GeneID" id="302994978"/>
<dbReference type="OrthoDB" id="1004968at2"/>
<reference evidence="2 3" key="1">
    <citation type="submission" date="2019-02" db="EMBL/GenBank/DDBJ databases">
        <title>Draft Genome Sequence of the Prevotella sp. BCRC 81118, Isolated from Human Feces.</title>
        <authorList>
            <person name="Huang C.-H."/>
        </authorList>
    </citation>
    <scope>NUCLEOTIDE SEQUENCE [LARGE SCALE GENOMIC DNA]</scope>
    <source>
        <strain evidence="2 3">BCRC 81118</strain>
    </source>
</reference>
<dbReference type="PROSITE" id="PS51782">
    <property type="entry name" value="LYSM"/>
    <property type="match status" value="1"/>
</dbReference>
<dbReference type="EMBL" id="SGVY01000013">
    <property type="protein sequence ID" value="TFH82470.1"/>
    <property type="molecule type" value="Genomic_DNA"/>
</dbReference>
<organism evidence="2 3">
    <name type="scientific">Segatella hominis</name>
    <dbReference type="NCBI Taxonomy" id="2518605"/>
    <lineage>
        <taxon>Bacteria</taxon>
        <taxon>Pseudomonadati</taxon>
        <taxon>Bacteroidota</taxon>
        <taxon>Bacteroidia</taxon>
        <taxon>Bacteroidales</taxon>
        <taxon>Prevotellaceae</taxon>
        <taxon>Segatella</taxon>
    </lineage>
</organism>
<evidence type="ECO:0000313" key="3">
    <source>
        <dbReference type="Proteomes" id="UP000297872"/>
    </source>
</evidence>
<dbReference type="CDD" id="cd00118">
    <property type="entry name" value="LysM"/>
    <property type="match status" value="1"/>
</dbReference>